<keyword evidence="3" id="KW-1185">Reference proteome</keyword>
<proteinExistence type="predicted"/>
<gene>
    <name evidence="2" type="ORF">EVAR_56958_1</name>
</gene>
<dbReference type="EMBL" id="BGZK01001322">
    <property type="protein sequence ID" value="GBP77222.1"/>
    <property type="molecule type" value="Genomic_DNA"/>
</dbReference>
<dbReference type="Proteomes" id="UP000299102">
    <property type="component" value="Unassembled WGS sequence"/>
</dbReference>
<evidence type="ECO:0000313" key="2">
    <source>
        <dbReference type="EMBL" id="GBP77222.1"/>
    </source>
</evidence>
<organism evidence="2 3">
    <name type="scientific">Eumeta variegata</name>
    <name type="common">Bagworm moth</name>
    <name type="synonym">Eumeta japonica</name>
    <dbReference type="NCBI Taxonomy" id="151549"/>
    <lineage>
        <taxon>Eukaryota</taxon>
        <taxon>Metazoa</taxon>
        <taxon>Ecdysozoa</taxon>
        <taxon>Arthropoda</taxon>
        <taxon>Hexapoda</taxon>
        <taxon>Insecta</taxon>
        <taxon>Pterygota</taxon>
        <taxon>Neoptera</taxon>
        <taxon>Endopterygota</taxon>
        <taxon>Lepidoptera</taxon>
        <taxon>Glossata</taxon>
        <taxon>Ditrysia</taxon>
        <taxon>Tineoidea</taxon>
        <taxon>Psychidae</taxon>
        <taxon>Oiketicinae</taxon>
        <taxon>Eumeta</taxon>
    </lineage>
</organism>
<sequence length="139" mass="16244">MYSPMRRKVGLRFKDEIFPNECFAKWRPSKEIFKNSSPESRQLNPSTMVANSDRNRKNFSFHGHAVYRKSLHKFDRCEQSEMKREQVTGLCKIISLYSGHHSIGKLCRQPGRPTAGDRCAVCNHSVWIIQNDSERQKKN</sequence>
<evidence type="ECO:0000256" key="1">
    <source>
        <dbReference type="SAM" id="MobiDB-lite"/>
    </source>
</evidence>
<name>A0A4C1YQN6_EUMVA</name>
<feature type="region of interest" description="Disordered" evidence="1">
    <location>
        <begin position="34"/>
        <end position="55"/>
    </location>
</feature>
<evidence type="ECO:0000313" key="3">
    <source>
        <dbReference type="Proteomes" id="UP000299102"/>
    </source>
</evidence>
<reference evidence="2 3" key="1">
    <citation type="journal article" date="2019" name="Commun. Biol.">
        <title>The bagworm genome reveals a unique fibroin gene that provides high tensile strength.</title>
        <authorList>
            <person name="Kono N."/>
            <person name="Nakamura H."/>
            <person name="Ohtoshi R."/>
            <person name="Tomita M."/>
            <person name="Numata K."/>
            <person name="Arakawa K."/>
        </authorList>
    </citation>
    <scope>NUCLEOTIDE SEQUENCE [LARGE SCALE GENOMIC DNA]</scope>
</reference>
<protein>
    <submittedName>
        <fullName evidence="2">Uncharacterized protein</fullName>
    </submittedName>
</protein>
<feature type="compositionally biased region" description="Polar residues" evidence="1">
    <location>
        <begin position="34"/>
        <end position="52"/>
    </location>
</feature>
<accession>A0A4C1YQN6</accession>
<comment type="caution">
    <text evidence="2">The sequence shown here is derived from an EMBL/GenBank/DDBJ whole genome shotgun (WGS) entry which is preliminary data.</text>
</comment>
<dbReference type="AlphaFoldDB" id="A0A4C1YQN6"/>